<dbReference type="PROSITE" id="PS51257">
    <property type="entry name" value="PROKAR_LIPOPROTEIN"/>
    <property type="match status" value="1"/>
</dbReference>
<evidence type="ECO:0000256" key="1">
    <source>
        <dbReference type="SAM" id="MobiDB-lite"/>
    </source>
</evidence>
<organism evidence="3 4">
    <name type="scientific">Luteimonas galliterrae</name>
    <dbReference type="NCBI Taxonomy" id="2940486"/>
    <lineage>
        <taxon>Bacteria</taxon>
        <taxon>Pseudomonadati</taxon>
        <taxon>Pseudomonadota</taxon>
        <taxon>Gammaproteobacteria</taxon>
        <taxon>Lysobacterales</taxon>
        <taxon>Lysobacteraceae</taxon>
        <taxon>Luteimonas</taxon>
    </lineage>
</organism>
<dbReference type="RefSeq" id="WP_249474588.1">
    <property type="nucleotide sequence ID" value="NZ_JAMBEP010000002.1"/>
</dbReference>
<protein>
    <submittedName>
        <fullName evidence="3">Uncharacterized protein</fullName>
    </submittedName>
</protein>
<evidence type="ECO:0000313" key="3">
    <source>
        <dbReference type="EMBL" id="MCL1635207.1"/>
    </source>
</evidence>
<feature type="region of interest" description="Disordered" evidence="1">
    <location>
        <begin position="196"/>
        <end position="223"/>
    </location>
</feature>
<name>A0ABT0MJZ6_9GAMM</name>
<reference evidence="3 4" key="1">
    <citation type="submission" date="2022-05" db="EMBL/GenBank/DDBJ databases">
        <title>Luteimonas sp. SX5, whole genome shotgun sequencing project.</title>
        <authorList>
            <person name="Zhao G."/>
            <person name="Shen L."/>
        </authorList>
    </citation>
    <scope>NUCLEOTIDE SEQUENCE [LARGE SCALE GENOMIC DNA]</scope>
    <source>
        <strain evidence="3 4">SX5</strain>
    </source>
</reference>
<keyword evidence="2" id="KW-0732">Signal</keyword>
<feature type="compositionally biased region" description="Low complexity" evidence="1">
    <location>
        <begin position="26"/>
        <end position="41"/>
    </location>
</feature>
<gene>
    <name evidence="3" type="ORF">M2650_11285</name>
</gene>
<dbReference type="Proteomes" id="UP001431217">
    <property type="component" value="Unassembled WGS sequence"/>
</dbReference>
<accession>A0ABT0MJZ6</accession>
<keyword evidence="4" id="KW-1185">Reference proteome</keyword>
<feature type="signal peptide" evidence="2">
    <location>
        <begin position="1"/>
        <end position="26"/>
    </location>
</feature>
<feature type="chain" id="PRO_5046978645" evidence="2">
    <location>
        <begin position="27"/>
        <end position="245"/>
    </location>
</feature>
<comment type="caution">
    <text evidence="3">The sequence shown here is derived from an EMBL/GenBank/DDBJ whole genome shotgun (WGS) entry which is preliminary data.</text>
</comment>
<sequence>MNLSRARLAIAACLLLSACQRTPDAAAPAQPAVPEPAAADSVPPPAPAEPAGTGEKTAAYVLPGDFDAGTGLADLQARFGEANVRTGEVPGAEGETVSGIVLFPDDPKRRAYLYFDDEKALAGLNLVRAFDHETQWSLDNGLRIGTPLKEVVAMNGKPIKYYGLDWDYGGTVTSFNGGKLEPPPDAPVKRIIQLGSNSTADNPQPDDAYPIGDSEFSSDDPAYPRQGDYVIVGEIAVSFPGKQDN</sequence>
<feature type="region of interest" description="Disordered" evidence="1">
    <location>
        <begin position="26"/>
        <end position="54"/>
    </location>
</feature>
<proteinExistence type="predicted"/>
<evidence type="ECO:0000313" key="4">
    <source>
        <dbReference type="Proteomes" id="UP001431217"/>
    </source>
</evidence>
<dbReference type="EMBL" id="JAMBEP010000002">
    <property type="protein sequence ID" value="MCL1635207.1"/>
    <property type="molecule type" value="Genomic_DNA"/>
</dbReference>
<evidence type="ECO:0000256" key="2">
    <source>
        <dbReference type="SAM" id="SignalP"/>
    </source>
</evidence>